<organism evidence="2 3">
    <name type="scientific">Xylaria flabelliformis</name>
    <dbReference type="NCBI Taxonomy" id="2512241"/>
    <lineage>
        <taxon>Eukaryota</taxon>
        <taxon>Fungi</taxon>
        <taxon>Dikarya</taxon>
        <taxon>Ascomycota</taxon>
        <taxon>Pezizomycotina</taxon>
        <taxon>Sordariomycetes</taxon>
        <taxon>Xylariomycetidae</taxon>
        <taxon>Xylariales</taxon>
        <taxon>Xylariaceae</taxon>
        <taxon>Xylaria</taxon>
    </lineage>
</organism>
<feature type="region of interest" description="Disordered" evidence="1">
    <location>
        <begin position="1"/>
        <end position="143"/>
    </location>
</feature>
<dbReference type="EMBL" id="VFLP01000053">
    <property type="protein sequence ID" value="TRX90669.1"/>
    <property type="molecule type" value="Genomic_DNA"/>
</dbReference>
<feature type="compositionally biased region" description="Polar residues" evidence="1">
    <location>
        <begin position="92"/>
        <end position="104"/>
    </location>
</feature>
<feature type="compositionally biased region" description="Polar residues" evidence="1">
    <location>
        <begin position="1"/>
        <end position="10"/>
    </location>
</feature>
<protein>
    <submittedName>
        <fullName evidence="2">Uncharacterized protein</fullName>
    </submittedName>
</protein>
<evidence type="ECO:0000313" key="3">
    <source>
        <dbReference type="Proteomes" id="UP000319160"/>
    </source>
</evidence>
<evidence type="ECO:0000313" key="2">
    <source>
        <dbReference type="EMBL" id="TRX90669.1"/>
    </source>
</evidence>
<feature type="compositionally biased region" description="Basic and acidic residues" evidence="1">
    <location>
        <begin position="132"/>
        <end position="143"/>
    </location>
</feature>
<evidence type="ECO:0000256" key="1">
    <source>
        <dbReference type="SAM" id="MobiDB-lite"/>
    </source>
</evidence>
<proteinExistence type="predicted"/>
<sequence>MNRQSTYPTRTLQSANSGTSSSSRHTSTRDLSQPNQASGMLNPPSQDHLSNHRSIAHDSAPSHGQSGMDSKRQHPAPNTARPQGSGSGGYSARSNTYTAQYSNNDKVEDGNAGAGNTRESGSIWERIAARVGGHDIPERTRDP</sequence>
<name>A0A553HRU4_9PEZI</name>
<accession>A0A553HRU4</accession>
<dbReference type="OrthoDB" id="4769978at2759"/>
<dbReference type="Proteomes" id="UP000319160">
    <property type="component" value="Unassembled WGS sequence"/>
</dbReference>
<dbReference type="AlphaFoldDB" id="A0A553HRU4"/>
<keyword evidence="3" id="KW-1185">Reference proteome</keyword>
<feature type="compositionally biased region" description="Low complexity" evidence="1">
    <location>
        <begin position="11"/>
        <end position="25"/>
    </location>
</feature>
<feature type="compositionally biased region" description="Polar residues" evidence="1">
    <location>
        <begin position="29"/>
        <end position="48"/>
    </location>
</feature>
<gene>
    <name evidence="2" type="ORF">FHL15_008444</name>
</gene>
<comment type="caution">
    <text evidence="2">The sequence shown here is derived from an EMBL/GenBank/DDBJ whole genome shotgun (WGS) entry which is preliminary data.</text>
</comment>
<reference evidence="3" key="1">
    <citation type="submission" date="2019-06" db="EMBL/GenBank/DDBJ databases">
        <title>Draft genome sequence of the griseofulvin-producing fungus Xylaria cubensis strain G536.</title>
        <authorList>
            <person name="Mead M.E."/>
            <person name="Raja H.A."/>
            <person name="Steenwyk J.L."/>
            <person name="Knowles S.L."/>
            <person name="Oberlies N.H."/>
            <person name="Rokas A."/>
        </authorList>
    </citation>
    <scope>NUCLEOTIDE SEQUENCE [LARGE SCALE GENOMIC DNA]</scope>
    <source>
        <strain evidence="3">G536</strain>
    </source>
</reference>